<dbReference type="EMBL" id="CH477579">
    <property type="protein sequence ID" value="EAT38743.1"/>
    <property type="molecule type" value="Genomic_DNA"/>
</dbReference>
<dbReference type="PaxDb" id="7159-AAEL009403-PA"/>
<dbReference type="Proteomes" id="UP000682892">
    <property type="component" value="Chromosome 3"/>
</dbReference>
<proteinExistence type="predicted"/>
<name>Q16VX1_AEDAE</name>
<gene>
    <name evidence="1" type="ORF">AaeL_AAEL009403</name>
</gene>
<dbReference type="HOGENOM" id="CLU_1416231_0_0_1"/>
<evidence type="ECO:0000313" key="1">
    <source>
        <dbReference type="EMBL" id="EAT38743.1"/>
    </source>
</evidence>
<accession>Q16VX1</accession>
<reference evidence="1" key="3">
    <citation type="submission" date="2012-09" db="EMBL/GenBank/DDBJ databases">
        <authorList>
            <consortium name="VectorBase"/>
        </authorList>
    </citation>
    <scope>NUCLEOTIDE SEQUENCE</scope>
    <source>
        <strain evidence="1">Liverpool</strain>
    </source>
</reference>
<organism evidence="1 2">
    <name type="scientific">Aedes aegypti</name>
    <name type="common">Yellowfever mosquito</name>
    <name type="synonym">Culex aegypti</name>
    <dbReference type="NCBI Taxonomy" id="7159"/>
    <lineage>
        <taxon>Eukaryota</taxon>
        <taxon>Metazoa</taxon>
        <taxon>Ecdysozoa</taxon>
        <taxon>Arthropoda</taxon>
        <taxon>Hexapoda</taxon>
        <taxon>Insecta</taxon>
        <taxon>Pterygota</taxon>
        <taxon>Neoptera</taxon>
        <taxon>Endopterygota</taxon>
        <taxon>Diptera</taxon>
        <taxon>Nematocera</taxon>
        <taxon>Culicoidea</taxon>
        <taxon>Culicidae</taxon>
        <taxon>Culicinae</taxon>
        <taxon>Aedini</taxon>
        <taxon>Aedes</taxon>
        <taxon>Stegomyia</taxon>
    </lineage>
</organism>
<evidence type="ECO:0000313" key="2">
    <source>
        <dbReference type="Proteomes" id="UP000682892"/>
    </source>
</evidence>
<dbReference type="AlphaFoldDB" id="Q16VX1"/>
<reference evidence="1" key="2">
    <citation type="journal article" date="2007" name="Science">
        <title>Genome sequence of Aedes aegypti, a major arbovirus vector.</title>
        <authorList>
            <person name="Nene V."/>
            <person name="Wortman J.R."/>
            <person name="Lawson D."/>
            <person name="Haas B."/>
            <person name="Kodira C."/>
            <person name="Tu Z.J."/>
            <person name="Loftus B."/>
            <person name="Xi Z."/>
            <person name="Megy K."/>
            <person name="Grabherr M."/>
            <person name="Ren Q."/>
            <person name="Zdobnov E.M."/>
            <person name="Lobo N.F."/>
            <person name="Campbell K.S."/>
            <person name="Brown S.E."/>
            <person name="Bonaldo M.F."/>
            <person name="Zhu J."/>
            <person name="Sinkins S.P."/>
            <person name="Hogenkamp D.G."/>
            <person name="Amedeo P."/>
            <person name="Arensburger P."/>
            <person name="Atkinson P.W."/>
            <person name="Bidwell S."/>
            <person name="Biedler J."/>
            <person name="Birney E."/>
            <person name="Bruggner R.V."/>
            <person name="Costas J."/>
            <person name="Coy M.R."/>
            <person name="Crabtree J."/>
            <person name="Crawford M."/>
            <person name="Debruyn B."/>
            <person name="Decaprio D."/>
            <person name="Eiglmeier K."/>
            <person name="Eisenstadt E."/>
            <person name="El-Dorry H."/>
            <person name="Gelbart W.M."/>
            <person name="Gomes S.L."/>
            <person name="Hammond M."/>
            <person name="Hannick L.I."/>
            <person name="Hogan J.R."/>
            <person name="Holmes M.H."/>
            <person name="Jaffe D."/>
            <person name="Johnston J.S."/>
            <person name="Kennedy R.C."/>
            <person name="Koo H."/>
            <person name="Kravitz S."/>
            <person name="Kriventseva E.V."/>
            <person name="Kulp D."/>
            <person name="Labutti K."/>
            <person name="Lee E."/>
            <person name="Li S."/>
            <person name="Lovin D.D."/>
            <person name="Mao C."/>
            <person name="Mauceli E."/>
            <person name="Menck C.F."/>
            <person name="Miller J.R."/>
            <person name="Montgomery P."/>
            <person name="Mori A."/>
            <person name="Nascimento A.L."/>
            <person name="Naveira H.F."/>
            <person name="Nusbaum C."/>
            <person name="O'leary S."/>
            <person name="Orvis J."/>
            <person name="Pertea M."/>
            <person name="Quesneville H."/>
            <person name="Reidenbach K.R."/>
            <person name="Rogers Y.H."/>
            <person name="Roth C.W."/>
            <person name="Schneider J.R."/>
            <person name="Schatz M."/>
            <person name="Shumway M."/>
            <person name="Stanke M."/>
            <person name="Stinson E.O."/>
            <person name="Tubio J.M."/>
            <person name="Vanzee J.P."/>
            <person name="Verjovski-Almeida S."/>
            <person name="Werner D."/>
            <person name="White O."/>
            <person name="Wyder S."/>
            <person name="Zeng Q."/>
            <person name="Zhao Q."/>
            <person name="Zhao Y."/>
            <person name="Hill C.A."/>
            <person name="Raikhel A.S."/>
            <person name="Soares M.B."/>
            <person name="Knudson D.L."/>
            <person name="Lee N.H."/>
            <person name="Galagan J."/>
            <person name="Salzberg S.L."/>
            <person name="Paulsen I.T."/>
            <person name="Dimopoulos G."/>
            <person name="Collins F.H."/>
            <person name="Birren B."/>
            <person name="Fraser-Liggett C.M."/>
            <person name="Severson D.W."/>
        </authorList>
    </citation>
    <scope>NUCLEOTIDE SEQUENCE [LARGE SCALE GENOMIC DNA]</scope>
    <source>
        <strain evidence="1">Liverpool</strain>
    </source>
</reference>
<reference evidence="1" key="1">
    <citation type="submission" date="2005-10" db="EMBL/GenBank/DDBJ databases">
        <authorList>
            <person name="Loftus B.J."/>
            <person name="Nene V.M."/>
            <person name="Hannick L.I."/>
            <person name="Bidwell S."/>
            <person name="Haas B."/>
            <person name="Amedeo P."/>
            <person name="Orvis J."/>
            <person name="Wortman J.R."/>
            <person name="White O.R."/>
            <person name="Salzberg S."/>
            <person name="Shumway M."/>
            <person name="Koo H."/>
            <person name="Zhao Y."/>
            <person name="Holmes M."/>
            <person name="Miller J."/>
            <person name="Schatz M."/>
            <person name="Pop M."/>
            <person name="Pai G."/>
            <person name="Utterback T."/>
            <person name="Rogers Y.-H."/>
            <person name="Kravitz S."/>
            <person name="Fraser C.M."/>
        </authorList>
    </citation>
    <scope>NUCLEOTIDE SEQUENCE</scope>
    <source>
        <strain evidence="1">Liverpool</strain>
    </source>
</reference>
<protein>
    <submittedName>
        <fullName evidence="1">AAEL009403-PA</fullName>
    </submittedName>
</protein>
<sequence>MLGRLQHVGSFLRQAELVDQIGHLVDVRIVLQLVGVDVDIDGRNLVLLLELLLQLVIERFVVHLGQNRRCETCLRSSTSDKRRTISFPSNCTAVNTFDRDVGPQDFPDQAEACQKAEAKQTHSTVDQNAHWKHYPLQRQAPSLETYEAEAVSASSGSRPRIRFSVYIHSEEISWRRMFASRLCCLFRPCDMN</sequence>